<accession>A0A397W476</accession>
<proteinExistence type="predicted"/>
<feature type="non-terminal residue" evidence="2">
    <location>
        <position position="71"/>
    </location>
</feature>
<protein>
    <submittedName>
        <fullName evidence="2">Uncharacterized protein</fullName>
    </submittedName>
</protein>
<dbReference type="AlphaFoldDB" id="A0A397W476"/>
<dbReference type="EMBL" id="QKWP01000053">
    <property type="protein sequence ID" value="RIB28871.1"/>
    <property type="molecule type" value="Genomic_DNA"/>
</dbReference>
<evidence type="ECO:0000313" key="2">
    <source>
        <dbReference type="EMBL" id="RIB28871.1"/>
    </source>
</evidence>
<organism evidence="2 3">
    <name type="scientific">Gigaspora rosea</name>
    <dbReference type="NCBI Taxonomy" id="44941"/>
    <lineage>
        <taxon>Eukaryota</taxon>
        <taxon>Fungi</taxon>
        <taxon>Fungi incertae sedis</taxon>
        <taxon>Mucoromycota</taxon>
        <taxon>Glomeromycotina</taxon>
        <taxon>Glomeromycetes</taxon>
        <taxon>Diversisporales</taxon>
        <taxon>Gigasporaceae</taxon>
        <taxon>Gigaspora</taxon>
    </lineage>
</organism>
<reference evidence="2 3" key="1">
    <citation type="submission" date="2018-06" db="EMBL/GenBank/DDBJ databases">
        <title>Comparative genomics reveals the genomic features of Rhizophagus irregularis, R. cerebriforme, R. diaphanum and Gigaspora rosea, and their symbiotic lifestyle signature.</title>
        <authorList>
            <person name="Morin E."/>
            <person name="San Clemente H."/>
            <person name="Chen E.C.H."/>
            <person name="De La Providencia I."/>
            <person name="Hainaut M."/>
            <person name="Kuo A."/>
            <person name="Kohler A."/>
            <person name="Murat C."/>
            <person name="Tang N."/>
            <person name="Roy S."/>
            <person name="Loubradou J."/>
            <person name="Henrissat B."/>
            <person name="Grigoriev I.V."/>
            <person name="Corradi N."/>
            <person name="Roux C."/>
            <person name="Martin F.M."/>
        </authorList>
    </citation>
    <scope>NUCLEOTIDE SEQUENCE [LARGE SCALE GENOMIC DNA]</scope>
    <source>
        <strain evidence="2 3">DAOM 194757</strain>
    </source>
</reference>
<sequence>MFNRMLKFILLIFILFVFKQLYKELSNEKPIVFVFLNVITAFVMALVANSVFMTIRVNEIVKLYVPLLFIL</sequence>
<gene>
    <name evidence="2" type="ORF">C2G38_2058216</name>
</gene>
<evidence type="ECO:0000256" key="1">
    <source>
        <dbReference type="SAM" id="Phobius"/>
    </source>
</evidence>
<keyword evidence="1" id="KW-1133">Transmembrane helix</keyword>
<dbReference type="Proteomes" id="UP000266673">
    <property type="component" value="Unassembled WGS sequence"/>
</dbReference>
<evidence type="ECO:0000313" key="3">
    <source>
        <dbReference type="Proteomes" id="UP000266673"/>
    </source>
</evidence>
<comment type="caution">
    <text evidence="2">The sequence shown here is derived from an EMBL/GenBank/DDBJ whole genome shotgun (WGS) entry which is preliminary data.</text>
</comment>
<keyword evidence="1" id="KW-0812">Transmembrane</keyword>
<keyword evidence="3" id="KW-1185">Reference proteome</keyword>
<name>A0A397W476_9GLOM</name>
<keyword evidence="1" id="KW-0472">Membrane</keyword>
<feature type="transmembrane region" description="Helical" evidence="1">
    <location>
        <begin position="33"/>
        <end position="52"/>
    </location>
</feature>